<comment type="similarity">
    <text evidence="1">Belongs to the ATP-dependent DNA ligase family.</text>
</comment>
<dbReference type="PANTHER" id="PTHR45674:SF12">
    <property type="entry name" value="ATP DEPENDENT DNA LIGASE DOMAIN-CONTAINING PROTEIN"/>
    <property type="match status" value="1"/>
</dbReference>
<dbReference type="InterPro" id="IPR012308">
    <property type="entry name" value="DNA_ligase_ATP-dep_N"/>
</dbReference>
<keyword evidence="2" id="KW-0436">Ligase</keyword>
<dbReference type="InterPro" id="IPR036599">
    <property type="entry name" value="DNA_ligase_N_sf"/>
</dbReference>
<dbReference type="InterPro" id="IPR012340">
    <property type="entry name" value="NA-bd_OB-fold"/>
</dbReference>
<dbReference type="GO" id="GO:0006310">
    <property type="term" value="P:DNA recombination"/>
    <property type="evidence" value="ECO:0007669"/>
    <property type="project" value="InterPro"/>
</dbReference>
<gene>
    <name evidence="7" type="ORF">GALMADRAFT_148452</name>
</gene>
<dbReference type="PANTHER" id="PTHR45674">
    <property type="entry name" value="DNA LIGASE 1/3 FAMILY MEMBER"/>
    <property type="match status" value="1"/>
</dbReference>
<dbReference type="Pfam" id="PF01068">
    <property type="entry name" value="DNA_ligase_A_M"/>
    <property type="match status" value="1"/>
</dbReference>
<keyword evidence="4" id="KW-0067">ATP-binding</keyword>
<feature type="region of interest" description="Disordered" evidence="5">
    <location>
        <begin position="712"/>
        <end position="731"/>
    </location>
</feature>
<dbReference type="Gene3D" id="2.40.50.140">
    <property type="entry name" value="Nucleic acid-binding proteins"/>
    <property type="match status" value="1"/>
</dbReference>
<dbReference type="GO" id="GO:0005634">
    <property type="term" value="C:nucleus"/>
    <property type="evidence" value="ECO:0007669"/>
    <property type="project" value="TreeGrafter"/>
</dbReference>
<feature type="domain" description="ATP-dependent DNA ligase family profile" evidence="6">
    <location>
        <begin position="429"/>
        <end position="571"/>
    </location>
</feature>
<sequence length="918" mass="104264">MSGLQENSAQNAGIPFSFFCSLVRAISNINPKPPRPRPKQPSPQFEYPALQIFSKWVNELRRRFSPLPPNTTAICFRMLFPEEDIRRKYDIQETRMTQLLEQCFGIDRKAFEKWSLEDASGCLGQELKVVLDRSCPHLDGFISPLTIADVDELLDELASKSGYSHQSVRSKYPQERSRSRADIIRCLFRPLSPEDAAALSQIILKDLKPLMYPLTEFHYTTALTKFNSESVKMLRIDHAMNAWDHSKTFSGFYRMRASLDAAAAYADEPSNSRCDIEPAMNVPVAIPKSEKGQGCQHALDFLQGSSRVWAETKYDGERAQIHVEIRADNSSRITIFSKSKRDSTHDRHAVHSIIRSALGLDPSHQRDKGRTIVRQNVILDAEMVAFRGGKVDEFWRIRELIDSTAHGIRRSRKGSRSVVAYEHESMDSEANEGINLGLVFFDVVYLDSTPLHSRPYACRRVILESLVQPEFGKAMLADRYLIDMSTHPHETLRKIFSEHIASHEEGLVIKAEDSRYNDYRKPWVKLKKDYTPDFGDNLTLVILGASWEKIRGRSLRVPPTTYTTFYIGALDKQSTFILPKFHIYFTASYGLDREKLEEVNFLIKSSNPIPYSASNDLPFKFTVFQGLSLPPTVILRTPLAVDIFGAGFTKAAKSQHYELRFPRITKIYRPSERSWKESLNLEDLHRKACNSVGRDRSDKDLYDFCNQAFGKPSSPSVNSPRKRKARAASWDRRLDELERKIPRHNTPSSVIDLTCSPSQSAQKKVRGDSKPLTPRTNVIGHPSINAEPIRSRPCPYLTPPRKQVPNRLKSSTAPKALPSLEGTLAWFAQPASKKCAKCASWKKRIPLEGRVHSLQALLVGCGWTGTQGNSGVKRGVIIIDESDEDEEKCKDRILYMLHEIPHRKRVEIEVVGCRSSSL</sequence>
<dbReference type="EMBL" id="KL142434">
    <property type="protein sequence ID" value="KDR65743.1"/>
    <property type="molecule type" value="Genomic_DNA"/>
</dbReference>
<protein>
    <recommendedName>
        <fullName evidence="6">ATP-dependent DNA ligase family profile domain-containing protein</fullName>
    </recommendedName>
</protein>
<feature type="region of interest" description="Disordered" evidence="5">
    <location>
        <begin position="756"/>
        <end position="813"/>
    </location>
</feature>
<keyword evidence="8" id="KW-1185">Reference proteome</keyword>
<dbReference type="Gene3D" id="3.30.470.30">
    <property type="entry name" value="DNA ligase/mRNA capping enzyme"/>
    <property type="match status" value="1"/>
</dbReference>
<dbReference type="GO" id="GO:0005524">
    <property type="term" value="F:ATP binding"/>
    <property type="evidence" value="ECO:0007669"/>
    <property type="project" value="UniProtKB-KW"/>
</dbReference>
<proteinExistence type="inferred from homology"/>
<evidence type="ECO:0000256" key="4">
    <source>
        <dbReference type="ARBA" id="ARBA00022840"/>
    </source>
</evidence>
<dbReference type="STRING" id="685588.A0A067SG49"/>
<evidence type="ECO:0000259" key="6">
    <source>
        <dbReference type="PROSITE" id="PS50160"/>
    </source>
</evidence>
<dbReference type="AlphaFoldDB" id="A0A067SG49"/>
<dbReference type="OrthoDB" id="7482721at2759"/>
<name>A0A067SG49_GALM3</name>
<keyword evidence="3" id="KW-0547">Nucleotide-binding</keyword>
<dbReference type="HOGENOM" id="CLU_004299_2_0_1"/>
<dbReference type="InterPro" id="IPR050191">
    <property type="entry name" value="ATP-dep_DNA_ligase"/>
</dbReference>
<evidence type="ECO:0000256" key="1">
    <source>
        <dbReference type="ARBA" id="ARBA00007572"/>
    </source>
</evidence>
<dbReference type="GO" id="GO:0005739">
    <property type="term" value="C:mitochondrion"/>
    <property type="evidence" value="ECO:0007669"/>
    <property type="project" value="TreeGrafter"/>
</dbReference>
<reference evidence="8" key="1">
    <citation type="journal article" date="2014" name="Proc. Natl. Acad. Sci. U.S.A.">
        <title>Extensive sampling of basidiomycete genomes demonstrates inadequacy of the white-rot/brown-rot paradigm for wood decay fungi.</title>
        <authorList>
            <person name="Riley R."/>
            <person name="Salamov A.A."/>
            <person name="Brown D.W."/>
            <person name="Nagy L.G."/>
            <person name="Floudas D."/>
            <person name="Held B.W."/>
            <person name="Levasseur A."/>
            <person name="Lombard V."/>
            <person name="Morin E."/>
            <person name="Otillar R."/>
            <person name="Lindquist E.A."/>
            <person name="Sun H."/>
            <person name="LaButti K.M."/>
            <person name="Schmutz J."/>
            <person name="Jabbour D."/>
            <person name="Luo H."/>
            <person name="Baker S.E."/>
            <person name="Pisabarro A.G."/>
            <person name="Walton J.D."/>
            <person name="Blanchette R.A."/>
            <person name="Henrissat B."/>
            <person name="Martin F."/>
            <person name="Cullen D."/>
            <person name="Hibbett D.S."/>
            <person name="Grigoriev I.V."/>
        </authorList>
    </citation>
    <scope>NUCLEOTIDE SEQUENCE [LARGE SCALE GENOMIC DNA]</scope>
    <source>
        <strain evidence="8">CBS 339.88</strain>
    </source>
</reference>
<accession>A0A067SG49</accession>
<evidence type="ECO:0000256" key="2">
    <source>
        <dbReference type="ARBA" id="ARBA00022598"/>
    </source>
</evidence>
<dbReference type="InterPro" id="IPR016059">
    <property type="entry name" value="DNA_ligase_ATP-dep_CS"/>
</dbReference>
<evidence type="ECO:0000313" key="8">
    <source>
        <dbReference type="Proteomes" id="UP000027222"/>
    </source>
</evidence>
<evidence type="ECO:0000256" key="3">
    <source>
        <dbReference type="ARBA" id="ARBA00022741"/>
    </source>
</evidence>
<dbReference type="GO" id="GO:1903461">
    <property type="term" value="P:Okazaki fragment processing involved in mitotic DNA replication"/>
    <property type="evidence" value="ECO:0007669"/>
    <property type="project" value="TreeGrafter"/>
</dbReference>
<evidence type="ECO:0000313" key="7">
    <source>
        <dbReference type="EMBL" id="KDR65743.1"/>
    </source>
</evidence>
<evidence type="ECO:0000256" key="5">
    <source>
        <dbReference type="SAM" id="MobiDB-lite"/>
    </source>
</evidence>
<organism evidence="7 8">
    <name type="scientific">Galerina marginata (strain CBS 339.88)</name>
    <dbReference type="NCBI Taxonomy" id="685588"/>
    <lineage>
        <taxon>Eukaryota</taxon>
        <taxon>Fungi</taxon>
        <taxon>Dikarya</taxon>
        <taxon>Basidiomycota</taxon>
        <taxon>Agaricomycotina</taxon>
        <taxon>Agaricomycetes</taxon>
        <taxon>Agaricomycetidae</taxon>
        <taxon>Agaricales</taxon>
        <taxon>Agaricineae</taxon>
        <taxon>Strophariaceae</taxon>
        <taxon>Galerina</taxon>
    </lineage>
</organism>
<dbReference type="PROSITE" id="PS00333">
    <property type="entry name" value="DNA_LIGASE_A2"/>
    <property type="match status" value="1"/>
</dbReference>
<dbReference type="SUPFAM" id="SSF56091">
    <property type="entry name" value="DNA ligase/mRNA capping enzyme, catalytic domain"/>
    <property type="match status" value="1"/>
</dbReference>
<dbReference type="Pfam" id="PF04675">
    <property type="entry name" value="DNA_ligase_A_N"/>
    <property type="match status" value="1"/>
</dbReference>
<dbReference type="Proteomes" id="UP000027222">
    <property type="component" value="Unassembled WGS sequence"/>
</dbReference>
<dbReference type="GO" id="GO:0003910">
    <property type="term" value="F:DNA ligase (ATP) activity"/>
    <property type="evidence" value="ECO:0007669"/>
    <property type="project" value="InterPro"/>
</dbReference>
<dbReference type="InterPro" id="IPR012310">
    <property type="entry name" value="DNA_ligase_ATP-dep_cent"/>
</dbReference>
<dbReference type="PROSITE" id="PS50160">
    <property type="entry name" value="DNA_LIGASE_A3"/>
    <property type="match status" value="1"/>
</dbReference>
<dbReference type="Gene3D" id="1.10.3260.10">
    <property type="entry name" value="DNA ligase, ATP-dependent, N-terminal domain"/>
    <property type="match status" value="1"/>
</dbReference>
<dbReference type="GO" id="GO:0003677">
    <property type="term" value="F:DNA binding"/>
    <property type="evidence" value="ECO:0007669"/>
    <property type="project" value="InterPro"/>
</dbReference>
<dbReference type="GO" id="GO:0006281">
    <property type="term" value="P:DNA repair"/>
    <property type="evidence" value="ECO:0007669"/>
    <property type="project" value="InterPro"/>
</dbReference>
<dbReference type="PROSITE" id="PS00697">
    <property type="entry name" value="DNA_LIGASE_A1"/>
    <property type="match status" value="1"/>
</dbReference>